<feature type="region of interest" description="Disordered" evidence="1">
    <location>
        <begin position="90"/>
        <end position="157"/>
    </location>
</feature>
<keyword evidence="3" id="KW-1185">Reference proteome</keyword>
<name>A0A918WAP2_9ACTN</name>
<feature type="compositionally biased region" description="Low complexity" evidence="1">
    <location>
        <begin position="104"/>
        <end position="119"/>
    </location>
</feature>
<accession>A0A918WAP2</accession>
<comment type="caution">
    <text evidence="2">The sequence shown here is derived from an EMBL/GenBank/DDBJ whole genome shotgun (WGS) entry which is preliminary data.</text>
</comment>
<feature type="compositionally biased region" description="Gly residues" evidence="1">
    <location>
        <begin position="146"/>
        <end position="157"/>
    </location>
</feature>
<dbReference type="EMBL" id="BMUL01000009">
    <property type="protein sequence ID" value="GHA90283.1"/>
    <property type="molecule type" value="Genomic_DNA"/>
</dbReference>
<dbReference type="AlphaFoldDB" id="A0A918WAP2"/>
<dbReference type="Proteomes" id="UP000644020">
    <property type="component" value="Unassembled WGS sequence"/>
</dbReference>
<gene>
    <name evidence="2" type="ORF">GCM10010305_37250</name>
</gene>
<evidence type="ECO:0000313" key="3">
    <source>
        <dbReference type="Proteomes" id="UP000644020"/>
    </source>
</evidence>
<reference evidence="2" key="2">
    <citation type="submission" date="2020-09" db="EMBL/GenBank/DDBJ databases">
        <authorList>
            <person name="Sun Q."/>
            <person name="Ohkuma M."/>
        </authorList>
    </citation>
    <scope>NUCLEOTIDE SEQUENCE</scope>
    <source>
        <strain evidence="2">JCM 4518</strain>
    </source>
</reference>
<protein>
    <submittedName>
        <fullName evidence="2">Uncharacterized protein</fullName>
    </submittedName>
</protein>
<organism evidence="2 3">
    <name type="scientific">Streptomyces termitum</name>
    <dbReference type="NCBI Taxonomy" id="67368"/>
    <lineage>
        <taxon>Bacteria</taxon>
        <taxon>Bacillati</taxon>
        <taxon>Actinomycetota</taxon>
        <taxon>Actinomycetes</taxon>
        <taxon>Kitasatosporales</taxon>
        <taxon>Streptomycetaceae</taxon>
        <taxon>Streptomyces</taxon>
    </lineage>
</organism>
<reference evidence="2" key="1">
    <citation type="journal article" date="2014" name="Int. J. Syst. Evol. Microbiol.">
        <title>Complete genome sequence of Corynebacterium casei LMG S-19264T (=DSM 44701T), isolated from a smear-ripened cheese.</title>
        <authorList>
            <consortium name="US DOE Joint Genome Institute (JGI-PGF)"/>
            <person name="Walter F."/>
            <person name="Albersmeier A."/>
            <person name="Kalinowski J."/>
            <person name="Ruckert C."/>
        </authorList>
    </citation>
    <scope>NUCLEOTIDE SEQUENCE</scope>
    <source>
        <strain evidence="2">JCM 4518</strain>
    </source>
</reference>
<evidence type="ECO:0000313" key="2">
    <source>
        <dbReference type="EMBL" id="GHA90283.1"/>
    </source>
</evidence>
<evidence type="ECO:0000256" key="1">
    <source>
        <dbReference type="SAM" id="MobiDB-lite"/>
    </source>
</evidence>
<sequence>MPERSKDVRALRAFAAEHVRAHARLATPRPNAACACGGAGCRHHRARALCAGRTLLVLIHNPAIGEVWTLAEICAGCAPLITHARVVARAADPAGPRPERVPEPRTAPGGAAPTPAVPALFSSPEDAGAAEPGAARPPRRGRRGGGRGNRTGGGGRY</sequence>
<feature type="compositionally biased region" description="Low complexity" evidence="1">
    <location>
        <begin position="127"/>
        <end position="136"/>
    </location>
</feature>
<proteinExistence type="predicted"/>